<accession>A0A0A9DB22</accession>
<dbReference type="EMBL" id="GBRH01212121">
    <property type="protein sequence ID" value="JAD85774.1"/>
    <property type="molecule type" value="Transcribed_RNA"/>
</dbReference>
<organism evidence="1">
    <name type="scientific">Arundo donax</name>
    <name type="common">Giant reed</name>
    <name type="synonym">Donax arundinaceus</name>
    <dbReference type="NCBI Taxonomy" id="35708"/>
    <lineage>
        <taxon>Eukaryota</taxon>
        <taxon>Viridiplantae</taxon>
        <taxon>Streptophyta</taxon>
        <taxon>Embryophyta</taxon>
        <taxon>Tracheophyta</taxon>
        <taxon>Spermatophyta</taxon>
        <taxon>Magnoliopsida</taxon>
        <taxon>Liliopsida</taxon>
        <taxon>Poales</taxon>
        <taxon>Poaceae</taxon>
        <taxon>PACMAD clade</taxon>
        <taxon>Arundinoideae</taxon>
        <taxon>Arundineae</taxon>
        <taxon>Arundo</taxon>
    </lineage>
</organism>
<sequence>MHPLGPSSWRRVRSRTLRCRRDWYLGGRGS</sequence>
<proteinExistence type="predicted"/>
<reference evidence="1" key="1">
    <citation type="submission" date="2014-09" db="EMBL/GenBank/DDBJ databases">
        <authorList>
            <person name="Magalhaes I.L.F."/>
            <person name="Oliveira U."/>
            <person name="Santos F.R."/>
            <person name="Vidigal T.H.D.A."/>
            <person name="Brescovit A.D."/>
            <person name="Santos A.J."/>
        </authorList>
    </citation>
    <scope>NUCLEOTIDE SEQUENCE</scope>
    <source>
        <tissue evidence="1">Shoot tissue taken approximately 20 cm above the soil surface</tissue>
    </source>
</reference>
<protein>
    <submittedName>
        <fullName evidence="1">Uncharacterized protein</fullName>
    </submittedName>
</protein>
<evidence type="ECO:0000313" key="1">
    <source>
        <dbReference type="EMBL" id="JAD85774.1"/>
    </source>
</evidence>
<name>A0A0A9DB22_ARUDO</name>
<dbReference type="AlphaFoldDB" id="A0A0A9DB22"/>
<reference evidence="1" key="2">
    <citation type="journal article" date="2015" name="Data Brief">
        <title>Shoot transcriptome of the giant reed, Arundo donax.</title>
        <authorList>
            <person name="Barrero R.A."/>
            <person name="Guerrero F.D."/>
            <person name="Moolhuijzen P."/>
            <person name="Goolsby J.A."/>
            <person name="Tidwell J."/>
            <person name="Bellgard S.E."/>
            <person name="Bellgard M.I."/>
        </authorList>
    </citation>
    <scope>NUCLEOTIDE SEQUENCE</scope>
    <source>
        <tissue evidence="1">Shoot tissue taken approximately 20 cm above the soil surface</tissue>
    </source>
</reference>